<comment type="catalytic activity">
    <reaction evidence="10">
        <text>a ubiquinone + NADH + 5 H(+)(in) = a ubiquinol + NAD(+) + 4 H(+)(out)</text>
        <dbReference type="Rhea" id="RHEA:29091"/>
        <dbReference type="Rhea" id="RHEA-COMP:9565"/>
        <dbReference type="Rhea" id="RHEA-COMP:9566"/>
        <dbReference type="ChEBI" id="CHEBI:15378"/>
        <dbReference type="ChEBI" id="CHEBI:16389"/>
        <dbReference type="ChEBI" id="CHEBI:17976"/>
        <dbReference type="ChEBI" id="CHEBI:57540"/>
        <dbReference type="ChEBI" id="CHEBI:57945"/>
        <dbReference type="EC" id="7.1.1.2"/>
    </reaction>
</comment>
<dbReference type="GO" id="GO:0016020">
    <property type="term" value="C:membrane"/>
    <property type="evidence" value="ECO:0007669"/>
    <property type="project" value="UniProtKB-SubCell"/>
</dbReference>
<feature type="compositionally biased region" description="Low complexity" evidence="12">
    <location>
        <begin position="68"/>
        <end position="82"/>
    </location>
</feature>
<evidence type="ECO:0000256" key="9">
    <source>
        <dbReference type="ARBA" id="ARBA00031029"/>
    </source>
</evidence>
<dbReference type="PANTHER" id="PTHR35705:SF1">
    <property type="entry name" value="WPP DOMAIN-INTERACTING TAIL-ANCHORED PROTEIN 1"/>
    <property type="match status" value="1"/>
</dbReference>
<keyword evidence="8" id="KW-0472">Membrane</keyword>
<evidence type="ECO:0000256" key="1">
    <source>
        <dbReference type="ARBA" id="ARBA00003257"/>
    </source>
</evidence>
<dbReference type="EMBL" id="JAVXUO010002902">
    <property type="protein sequence ID" value="KAK2968612.1"/>
    <property type="molecule type" value="Genomic_DNA"/>
</dbReference>
<protein>
    <recommendedName>
        <fullName evidence="4">NADH-ubiquinone oxidoreductase chain 3</fullName>
    </recommendedName>
    <alternativeName>
        <fullName evidence="9">NADH dehydrogenase subunit 3</fullName>
    </alternativeName>
</protein>
<comment type="function">
    <text evidence="1">Core subunit of the mitochondrial membrane respiratory chain NADH dehydrogenase (Complex I) that is believed to belong to the minimal assembly required for catalysis. Complex I functions in the transfer of electrons from NADH to the respiratory chain. The immediate electron acceptor for the enzyme is believed to be ubiquinone.</text>
</comment>
<evidence type="ECO:0000313" key="14">
    <source>
        <dbReference type="EMBL" id="KAK2968612.1"/>
    </source>
</evidence>
<accession>A0AA88UB29</accession>
<dbReference type="InterPro" id="IPR000440">
    <property type="entry name" value="NADH_UbQ/plastoQ_OxRdtase_su3"/>
</dbReference>
<evidence type="ECO:0000256" key="11">
    <source>
        <dbReference type="SAM" id="Coils"/>
    </source>
</evidence>
<keyword evidence="6" id="KW-0812">Transmembrane</keyword>
<evidence type="ECO:0000256" key="12">
    <source>
        <dbReference type="SAM" id="MobiDB-lite"/>
    </source>
</evidence>
<feature type="coiled-coil region" evidence="11">
    <location>
        <begin position="214"/>
        <end position="241"/>
    </location>
</feature>
<dbReference type="PANTHER" id="PTHR35705">
    <property type="entry name" value="WPP DOMAIN-INTERACTING TAIL-ANCHORED PROTEIN 1"/>
    <property type="match status" value="1"/>
</dbReference>
<proteinExistence type="inferred from homology"/>
<evidence type="ECO:0000259" key="13">
    <source>
        <dbReference type="Pfam" id="PF26581"/>
    </source>
</evidence>
<feature type="domain" description="WIT1/2 N-terminal helical bundle" evidence="13">
    <location>
        <begin position="110"/>
        <end position="240"/>
    </location>
</feature>
<comment type="subcellular location">
    <subcellularLocation>
        <location evidence="2">Membrane</location>
    </subcellularLocation>
</comment>
<keyword evidence="11" id="KW-0175">Coiled coil</keyword>
<dbReference type="InterPro" id="IPR038430">
    <property type="entry name" value="NDAH_ubi_oxred_su3_sf"/>
</dbReference>
<evidence type="ECO:0000256" key="6">
    <source>
        <dbReference type="ARBA" id="ARBA00022692"/>
    </source>
</evidence>
<evidence type="ECO:0000256" key="4">
    <source>
        <dbReference type="ARBA" id="ARBA00021007"/>
    </source>
</evidence>
<organism evidence="14 15">
    <name type="scientific">Escallonia rubra</name>
    <dbReference type="NCBI Taxonomy" id="112253"/>
    <lineage>
        <taxon>Eukaryota</taxon>
        <taxon>Viridiplantae</taxon>
        <taxon>Streptophyta</taxon>
        <taxon>Embryophyta</taxon>
        <taxon>Tracheophyta</taxon>
        <taxon>Spermatophyta</taxon>
        <taxon>Magnoliopsida</taxon>
        <taxon>eudicotyledons</taxon>
        <taxon>Gunneridae</taxon>
        <taxon>Pentapetalae</taxon>
        <taxon>asterids</taxon>
        <taxon>campanulids</taxon>
        <taxon>Escalloniales</taxon>
        <taxon>Escalloniaceae</taxon>
        <taxon>Escallonia</taxon>
    </lineage>
</organism>
<keyword evidence="15" id="KW-1185">Reference proteome</keyword>
<keyword evidence="7" id="KW-1133">Transmembrane helix</keyword>
<dbReference type="InterPro" id="IPR058610">
    <property type="entry name" value="WIT1_2_N"/>
</dbReference>
<dbReference type="AlphaFoldDB" id="A0AA88UB29"/>
<dbReference type="Proteomes" id="UP001187471">
    <property type="component" value="Unassembled WGS sequence"/>
</dbReference>
<evidence type="ECO:0000256" key="10">
    <source>
        <dbReference type="ARBA" id="ARBA00049551"/>
    </source>
</evidence>
<comment type="caution">
    <text evidence="14">The sequence shown here is derived from an EMBL/GenBank/DDBJ whole genome shotgun (WGS) entry which is preliminary data.</text>
</comment>
<reference evidence="14" key="1">
    <citation type="submission" date="2022-12" db="EMBL/GenBank/DDBJ databases">
        <title>Draft genome assemblies for two species of Escallonia (Escalloniales).</title>
        <authorList>
            <person name="Chanderbali A."/>
            <person name="Dervinis C."/>
            <person name="Anghel I."/>
            <person name="Soltis D."/>
            <person name="Soltis P."/>
            <person name="Zapata F."/>
        </authorList>
    </citation>
    <scope>NUCLEOTIDE SEQUENCE</scope>
    <source>
        <strain evidence="14">UCBG92.1500</strain>
        <tissue evidence="14">Leaf</tissue>
    </source>
</reference>
<name>A0AA88UB29_9ASTE</name>
<evidence type="ECO:0000256" key="5">
    <source>
        <dbReference type="ARBA" id="ARBA00022448"/>
    </source>
</evidence>
<evidence type="ECO:0000313" key="15">
    <source>
        <dbReference type="Proteomes" id="UP001187471"/>
    </source>
</evidence>
<evidence type="ECO:0000256" key="3">
    <source>
        <dbReference type="ARBA" id="ARBA00008472"/>
    </source>
</evidence>
<feature type="region of interest" description="Disordered" evidence="12">
    <location>
        <begin position="68"/>
        <end position="88"/>
    </location>
</feature>
<sequence length="255" mass="28283">MNLGNFNLLVRKGGDVGLLDHIGIVNLTSLTYESGIEPMGDAWLQFRIRYYMFALAVKTANGWTSGMDADSSSDVSASTEDANAVEPKTEADSVDVLDGILSGGEVTRELETAGEVLTRVELDIARSSEKLVNLNILMMHVATKESEFEALVSEEEHDFSGSVEKALEFDFLSGILDSEVIELDNILSTLKADILNTRETISSSKHLGEAFRPFRVMEEKLNDSEESLKESLEQISEIRGKTIVWSFWKMVILHK</sequence>
<keyword evidence="5" id="KW-0813">Transport</keyword>
<dbReference type="Pfam" id="PF26581">
    <property type="entry name" value="WIT1_2_N"/>
    <property type="match status" value="1"/>
</dbReference>
<dbReference type="GO" id="GO:0008137">
    <property type="term" value="F:NADH dehydrogenase (ubiquinone) activity"/>
    <property type="evidence" value="ECO:0007669"/>
    <property type="project" value="UniProtKB-EC"/>
</dbReference>
<dbReference type="Pfam" id="PF00507">
    <property type="entry name" value="Oxidored_q4"/>
    <property type="match status" value="1"/>
</dbReference>
<dbReference type="InterPro" id="IPR039976">
    <property type="entry name" value="WIT1/WIT2"/>
</dbReference>
<gene>
    <name evidence="14" type="ORF">RJ640_028259</name>
</gene>
<evidence type="ECO:0000256" key="7">
    <source>
        <dbReference type="ARBA" id="ARBA00022989"/>
    </source>
</evidence>
<comment type="similarity">
    <text evidence="3">Belongs to the complex I subunit 3 family.</text>
</comment>
<evidence type="ECO:0000256" key="8">
    <source>
        <dbReference type="ARBA" id="ARBA00023136"/>
    </source>
</evidence>
<evidence type="ECO:0000256" key="2">
    <source>
        <dbReference type="ARBA" id="ARBA00004370"/>
    </source>
</evidence>
<dbReference type="Gene3D" id="1.20.58.1610">
    <property type="entry name" value="NADH:ubiquinone/plastoquinone oxidoreductase, chain 3"/>
    <property type="match status" value="1"/>
</dbReference>